<dbReference type="PANTHER" id="PTHR42885:SF1">
    <property type="entry name" value="THREONINE-PHOSPHATE DECARBOXYLASE"/>
    <property type="match status" value="1"/>
</dbReference>
<dbReference type="SUPFAM" id="SSF53383">
    <property type="entry name" value="PLP-dependent transferases"/>
    <property type="match status" value="1"/>
</dbReference>
<sequence>MEGKMDFHGGNIYKIFREKNITEILDYSSNINPYGVPESLKRKITENIGILERYPDPDYVELREKLAQLNKVELENIVLGNGATEAIFLFIKVIKPEKVLIVSPTFEEYERAVRACKNSESQKIEIEYFELEEKDEFRFNIGKLKKELEKKYDLVIICNPNNPTGKFLKMTETEEILRECNRYDTKLFIDEAFIEFLEDGLKESIVNSGENKKNLFVTRAFTKFFAIPGLRLGYGIYFDKNLEKKIAEKKEPWSVNNIAEMAGITVLDDTEYIEKTLNWITEEKRYMYERLNEISGIKPYKSEVNFICVKIKDELISKGMNVKKLREKMTEEGILIRDASNFKFLDERFFRLAIKDRKSNDRVVRALKEILE</sequence>
<evidence type="ECO:0000259" key="3">
    <source>
        <dbReference type="Pfam" id="PF00155"/>
    </source>
</evidence>
<feature type="domain" description="Aminotransferase class I/classII large" evidence="3">
    <location>
        <begin position="23"/>
        <end position="367"/>
    </location>
</feature>
<dbReference type="InterPro" id="IPR015422">
    <property type="entry name" value="PyrdxlP-dep_Trfase_small"/>
</dbReference>
<dbReference type="HOGENOM" id="CLU_017584_3_2_0"/>
<name>U2PV85_LEPWF</name>
<evidence type="ECO:0000256" key="1">
    <source>
        <dbReference type="ARBA" id="ARBA00001933"/>
    </source>
</evidence>
<dbReference type="PANTHER" id="PTHR42885">
    <property type="entry name" value="HISTIDINOL-PHOSPHATE AMINOTRANSFERASE-RELATED"/>
    <property type="match status" value="1"/>
</dbReference>
<protein>
    <submittedName>
        <fullName evidence="4">Putative histidinol-phosphate transaminase</fullName>
    </submittedName>
</protein>
<evidence type="ECO:0000313" key="4">
    <source>
        <dbReference type="EMBL" id="ERK47986.1"/>
    </source>
</evidence>
<gene>
    <name evidence="4" type="ORF">HMPREF9015_02247</name>
</gene>
<dbReference type="InterPro" id="IPR015424">
    <property type="entry name" value="PyrdxlP-dep_Trfase"/>
</dbReference>
<dbReference type="PATRIC" id="fig|888055.3.peg.2156"/>
<dbReference type="Proteomes" id="UP000016626">
    <property type="component" value="Unassembled WGS sequence"/>
</dbReference>
<organism evidence="4 5">
    <name type="scientific">Leptotrichia wadei (strain F0279)</name>
    <dbReference type="NCBI Taxonomy" id="888055"/>
    <lineage>
        <taxon>Bacteria</taxon>
        <taxon>Fusobacteriati</taxon>
        <taxon>Fusobacteriota</taxon>
        <taxon>Fusobacteriia</taxon>
        <taxon>Fusobacteriales</taxon>
        <taxon>Leptotrichiaceae</taxon>
        <taxon>Leptotrichia</taxon>
    </lineage>
</organism>
<accession>U2PV85</accession>
<dbReference type="eggNOG" id="COG0079">
    <property type="taxonomic scope" value="Bacteria"/>
</dbReference>
<dbReference type="InterPro" id="IPR015421">
    <property type="entry name" value="PyrdxlP-dep_Trfase_major"/>
</dbReference>
<dbReference type="Gene3D" id="3.90.1150.10">
    <property type="entry name" value="Aspartate Aminotransferase, domain 1"/>
    <property type="match status" value="1"/>
</dbReference>
<comment type="caution">
    <text evidence="4">The sequence shown here is derived from an EMBL/GenBank/DDBJ whole genome shotgun (WGS) entry which is preliminary data.</text>
</comment>
<dbReference type="Pfam" id="PF00155">
    <property type="entry name" value="Aminotran_1_2"/>
    <property type="match status" value="1"/>
</dbReference>
<dbReference type="AlphaFoldDB" id="U2PV85"/>
<dbReference type="CDD" id="cd00609">
    <property type="entry name" value="AAT_like"/>
    <property type="match status" value="1"/>
</dbReference>
<dbReference type="EMBL" id="AWVM01000111">
    <property type="protein sequence ID" value="ERK47986.1"/>
    <property type="molecule type" value="Genomic_DNA"/>
</dbReference>
<reference evidence="4 5" key="1">
    <citation type="submission" date="2013-06" db="EMBL/GenBank/DDBJ databases">
        <authorList>
            <person name="Weinstock G."/>
            <person name="Sodergren E."/>
            <person name="Lobos E.A."/>
            <person name="Fulton L."/>
            <person name="Fulton R."/>
            <person name="Courtney L."/>
            <person name="Fronick C."/>
            <person name="O'Laughlin M."/>
            <person name="Godfrey J."/>
            <person name="Wilson R.M."/>
            <person name="Miner T."/>
            <person name="Farmer C."/>
            <person name="Delehaunty K."/>
            <person name="Cordes M."/>
            <person name="Minx P."/>
            <person name="Tomlinson C."/>
            <person name="Chen J."/>
            <person name="Wollam A."/>
            <person name="Pepin K.H."/>
            <person name="Bhonagiri V."/>
            <person name="Zhang X."/>
            <person name="Warren W."/>
            <person name="Mitreva M."/>
            <person name="Mardis E.R."/>
            <person name="Wilson R.K."/>
        </authorList>
    </citation>
    <scope>NUCLEOTIDE SEQUENCE [LARGE SCALE GENOMIC DNA]</scope>
    <source>
        <strain evidence="4 5">F0279</strain>
    </source>
</reference>
<dbReference type="GO" id="GO:0030170">
    <property type="term" value="F:pyridoxal phosphate binding"/>
    <property type="evidence" value="ECO:0007669"/>
    <property type="project" value="InterPro"/>
</dbReference>
<keyword evidence="2" id="KW-0663">Pyridoxal phosphate</keyword>
<proteinExistence type="predicted"/>
<dbReference type="InterPro" id="IPR004839">
    <property type="entry name" value="Aminotransferase_I/II_large"/>
</dbReference>
<dbReference type="Gene3D" id="3.40.640.10">
    <property type="entry name" value="Type I PLP-dependent aspartate aminotransferase-like (Major domain)"/>
    <property type="match status" value="1"/>
</dbReference>
<evidence type="ECO:0000256" key="2">
    <source>
        <dbReference type="ARBA" id="ARBA00022898"/>
    </source>
</evidence>
<comment type="cofactor">
    <cofactor evidence="1">
        <name>pyridoxal 5'-phosphate</name>
        <dbReference type="ChEBI" id="CHEBI:597326"/>
    </cofactor>
</comment>
<evidence type="ECO:0000313" key="5">
    <source>
        <dbReference type="Proteomes" id="UP000016626"/>
    </source>
</evidence>